<organism evidence="2 3">
    <name type="scientific">Zalerion maritima</name>
    <dbReference type="NCBI Taxonomy" id="339359"/>
    <lineage>
        <taxon>Eukaryota</taxon>
        <taxon>Fungi</taxon>
        <taxon>Dikarya</taxon>
        <taxon>Ascomycota</taxon>
        <taxon>Pezizomycotina</taxon>
        <taxon>Sordariomycetes</taxon>
        <taxon>Lulworthiomycetidae</taxon>
        <taxon>Lulworthiales</taxon>
        <taxon>Lulworthiaceae</taxon>
        <taxon>Zalerion</taxon>
    </lineage>
</organism>
<protein>
    <submittedName>
        <fullName evidence="2">Uncharacterized protein</fullName>
    </submittedName>
</protein>
<feature type="signal peptide" evidence="1">
    <location>
        <begin position="1"/>
        <end position="22"/>
    </location>
</feature>
<keyword evidence="3" id="KW-1185">Reference proteome</keyword>
<dbReference type="EMBL" id="JAKWBI020000345">
    <property type="protein sequence ID" value="KAJ2896217.1"/>
    <property type="molecule type" value="Genomic_DNA"/>
</dbReference>
<dbReference type="Proteomes" id="UP001201980">
    <property type="component" value="Unassembled WGS sequence"/>
</dbReference>
<dbReference type="AlphaFoldDB" id="A0AAD5RKQ2"/>
<accession>A0AAD5RKQ2</accession>
<evidence type="ECO:0000256" key="1">
    <source>
        <dbReference type="SAM" id="SignalP"/>
    </source>
</evidence>
<reference evidence="2" key="1">
    <citation type="submission" date="2022-07" db="EMBL/GenBank/DDBJ databases">
        <title>Draft genome sequence of Zalerion maritima ATCC 34329, a (micro)plastics degrading marine fungus.</title>
        <authorList>
            <person name="Paco A."/>
            <person name="Goncalves M.F.M."/>
            <person name="Rocha-Santos T.A.P."/>
            <person name="Alves A."/>
        </authorList>
    </citation>
    <scope>NUCLEOTIDE SEQUENCE</scope>
    <source>
        <strain evidence="2">ATCC 34329</strain>
    </source>
</reference>
<gene>
    <name evidence="2" type="ORF">MKZ38_005746</name>
</gene>
<proteinExistence type="predicted"/>
<feature type="chain" id="PRO_5042064455" evidence="1">
    <location>
        <begin position="23"/>
        <end position="186"/>
    </location>
</feature>
<comment type="caution">
    <text evidence="2">The sequence shown here is derived from an EMBL/GenBank/DDBJ whole genome shotgun (WGS) entry which is preliminary data.</text>
</comment>
<keyword evidence="1" id="KW-0732">Signal</keyword>
<evidence type="ECO:0000313" key="2">
    <source>
        <dbReference type="EMBL" id="KAJ2896217.1"/>
    </source>
</evidence>
<sequence>MMYLPIFNTLVALLGVLGLALAQDSGDLLGPIQAENGTVQTFSCSAPTKTNVRCDYDAIDEGAEMLEGMTVRCKLRKGAEERVWCSDNAAIWLKNESDGDLDLNCKVISDHVKNLQENCSGDKQAIRGMSTDTMSFVVTVAETNWKEDEDEKCDIAELLVPDCALPTPSNFERHGLEAWHPAAEKS</sequence>
<name>A0AAD5RKQ2_9PEZI</name>
<evidence type="ECO:0000313" key="3">
    <source>
        <dbReference type="Proteomes" id="UP001201980"/>
    </source>
</evidence>